<protein>
    <submittedName>
        <fullName evidence="3">FHA domain-containing protein</fullName>
    </submittedName>
</protein>
<sequence length="386" mass="42673">MLKIQFKDRRKPAIWLVDSTFTIGSDPGCDIVVDEDQVDPQHVELVIQQDEILLKNVSAKRSVFINEVPVVNEHQLVAWDIIRLGTSELEIIDPLSERTPVPEKVPEQATVIRPSVSPWMLKAISPPLDGQYFSLANGFDIGREKSCDVLVPLSYVSRKHAKFALRKDKLYIEDLNSSNGTYVNGERIKSCELRNGDELRLDEFIFSVIGPVTKVESKPRTIVREKVAKPKKENRVTANHGLIKKSEASHKVFLHGMSPDVQGKIYEITKTQNHISRMLGHHLSTSERSVSARHVYLQETDLGWQIKNDGAADGLMVNGKMQARSVLQDGDELVVGGTLLKFQCVGDKPLNYAKPSGGSSGTGKAIAAVVVVVVVALGAFYLGLFG</sequence>
<dbReference type="RefSeq" id="WP_142891841.1">
    <property type="nucleotide sequence ID" value="NZ_ML660160.1"/>
</dbReference>
<organism evidence="3 4">
    <name type="scientific">Aliikangiella coralliicola</name>
    <dbReference type="NCBI Taxonomy" id="2592383"/>
    <lineage>
        <taxon>Bacteria</taxon>
        <taxon>Pseudomonadati</taxon>
        <taxon>Pseudomonadota</taxon>
        <taxon>Gammaproteobacteria</taxon>
        <taxon>Oceanospirillales</taxon>
        <taxon>Pleioneaceae</taxon>
        <taxon>Aliikangiella</taxon>
    </lineage>
</organism>
<keyword evidence="1" id="KW-0472">Membrane</keyword>
<reference evidence="3 4" key="1">
    <citation type="submission" date="2019-07" db="EMBL/GenBank/DDBJ databases">
        <title>Draft genome for Aliikangiella sp. M105.</title>
        <authorList>
            <person name="Wang G."/>
        </authorList>
    </citation>
    <scope>NUCLEOTIDE SEQUENCE [LARGE SCALE GENOMIC DNA]</scope>
    <source>
        <strain evidence="3 4">M105</strain>
    </source>
</reference>
<dbReference type="Gene3D" id="2.60.200.20">
    <property type="match status" value="3"/>
</dbReference>
<keyword evidence="1" id="KW-0812">Transmembrane</keyword>
<accession>A0A545UJY4</accession>
<dbReference type="CDD" id="cd00060">
    <property type="entry name" value="FHA"/>
    <property type="match status" value="3"/>
</dbReference>
<dbReference type="OrthoDB" id="9815482at2"/>
<evidence type="ECO:0000313" key="3">
    <source>
        <dbReference type="EMBL" id="TQV89777.1"/>
    </source>
</evidence>
<evidence type="ECO:0000313" key="4">
    <source>
        <dbReference type="Proteomes" id="UP000315439"/>
    </source>
</evidence>
<dbReference type="PROSITE" id="PS50006">
    <property type="entry name" value="FHA_DOMAIN"/>
    <property type="match status" value="2"/>
</dbReference>
<dbReference type="AlphaFoldDB" id="A0A545UJY4"/>
<dbReference type="PANTHER" id="PTHR23308">
    <property type="entry name" value="NUCLEAR INHIBITOR OF PROTEIN PHOSPHATASE-1"/>
    <property type="match status" value="1"/>
</dbReference>
<dbReference type="InterPro" id="IPR050923">
    <property type="entry name" value="Cell_Proc_Reg/RNA_Proc"/>
</dbReference>
<dbReference type="InterPro" id="IPR000253">
    <property type="entry name" value="FHA_dom"/>
</dbReference>
<evidence type="ECO:0000259" key="2">
    <source>
        <dbReference type="PROSITE" id="PS50006"/>
    </source>
</evidence>
<proteinExistence type="predicted"/>
<dbReference type="Pfam" id="PF16697">
    <property type="entry name" value="Yop-YscD_cpl"/>
    <property type="match status" value="1"/>
</dbReference>
<dbReference type="InterPro" id="IPR008984">
    <property type="entry name" value="SMAD_FHA_dom_sf"/>
</dbReference>
<dbReference type="EMBL" id="VIKS01000001">
    <property type="protein sequence ID" value="TQV89777.1"/>
    <property type="molecule type" value="Genomic_DNA"/>
</dbReference>
<dbReference type="SUPFAM" id="SSF49879">
    <property type="entry name" value="SMAD/FHA domain"/>
    <property type="match status" value="3"/>
</dbReference>
<comment type="caution">
    <text evidence="3">The sequence shown here is derived from an EMBL/GenBank/DDBJ whole genome shotgun (WGS) entry which is preliminary data.</text>
</comment>
<dbReference type="Pfam" id="PF00498">
    <property type="entry name" value="FHA"/>
    <property type="match status" value="1"/>
</dbReference>
<keyword evidence="4" id="KW-1185">Reference proteome</keyword>
<name>A0A545UJY4_9GAMM</name>
<feature type="transmembrane region" description="Helical" evidence="1">
    <location>
        <begin position="365"/>
        <end position="384"/>
    </location>
</feature>
<evidence type="ECO:0000256" key="1">
    <source>
        <dbReference type="SAM" id="Phobius"/>
    </source>
</evidence>
<feature type="domain" description="FHA" evidence="2">
    <location>
        <begin position="21"/>
        <end position="70"/>
    </location>
</feature>
<gene>
    <name evidence="3" type="ORF">FLL46_02540</name>
</gene>
<dbReference type="Proteomes" id="UP000315439">
    <property type="component" value="Unassembled WGS sequence"/>
</dbReference>
<keyword evidence="1" id="KW-1133">Transmembrane helix</keyword>
<feature type="domain" description="FHA" evidence="2">
    <location>
        <begin position="139"/>
        <end position="188"/>
    </location>
</feature>
<dbReference type="InterPro" id="IPR032030">
    <property type="entry name" value="YscD_cytoplasmic_dom"/>
</dbReference>
<dbReference type="SMART" id="SM00240">
    <property type="entry name" value="FHA"/>
    <property type="match status" value="3"/>
</dbReference>